<sequence>MIKNRPILQKGDNIIERKVCYDGTIVEHDCKLLKSFNQTVILFHKIAYSFSMKVNHTELTIPEGSYTIAYYWRDQPYNLYIWRNHTGDYLGSYFNIVRNTYYTHEFVSFEDLIIDVLVLPNGDYFILDEHELPVPLEQFENGFVQEALKSLCHSIDTLLPQKIVEAEKLFKHEQLVRFIK</sequence>
<dbReference type="AlphaFoldDB" id="A0A1E5LG50"/>
<dbReference type="InterPro" id="IPR007295">
    <property type="entry name" value="DUF402"/>
</dbReference>
<dbReference type="InterPro" id="IPR035930">
    <property type="entry name" value="FomD-like_sf"/>
</dbReference>
<evidence type="ECO:0000259" key="1">
    <source>
        <dbReference type="Pfam" id="PF04167"/>
    </source>
</evidence>
<organism evidence="2 3">
    <name type="scientific">Bacillus solimangrovi</name>
    <dbReference type="NCBI Taxonomy" id="1305675"/>
    <lineage>
        <taxon>Bacteria</taxon>
        <taxon>Bacillati</taxon>
        <taxon>Bacillota</taxon>
        <taxon>Bacilli</taxon>
        <taxon>Bacillales</taxon>
        <taxon>Bacillaceae</taxon>
        <taxon>Bacillus</taxon>
    </lineage>
</organism>
<evidence type="ECO:0000313" key="2">
    <source>
        <dbReference type="EMBL" id="OEH93057.1"/>
    </source>
</evidence>
<evidence type="ECO:0000313" key="3">
    <source>
        <dbReference type="Proteomes" id="UP000095209"/>
    </source>
</evidence>
<dbReference type="PANTHER" id="PTHR41271">
    <property type="entry name" value="DUF402 DOMAIN-CONTAINING PROTEIN"/>
    <property type="match status" value="1"/>
</dbReference>
<feature type="domain" description="DUF402" evidence="1">
    <location>
        <begin position="59"/>
        <end position="132"/>
    </location>
</feature>
<dbReference type="RefSeq" id="WP_069716958.1">
    <property type="nucleotide sequence ID" value="NZ_MJEH01000018.1"/>
</dbReference>
<dbReference type="SUPFAM" id="SSF159234">
    <property type="entry name" value="FomD-like"/>
    <property type="match status" value="1"/>
</dbReference>
<dbReference type="Pfam" id="PF04167">
    <property type="entry name" value="DUF402"/>
    <property type="match status" value="1"/>
</dbReference>
<dbReference type="Gene3D" id="2.40.380.10">
    <property type="entry name" value="FomD-like"/>
    <property type="match status" value="1"/>
</dbReference>
<keyword evidence="3" id="KW-1185">Reference proteome</keyword>
<protein>
    <recommendedName>
        <fullName evidence="1">DUF402 domain-containing protein</fullName>
    </recommendedName>
</protein>
<dbReference type="PANTHER" id="PTHR41271:SF1">
    <property type="entry name" value="DUF402 DOMAIN-CONTAINING PROTEIN"/>
    <property type="match status" value="1"/>
</dbReference>
<comment type="caution">
    <text evidence="2">The sequence shown here is derived from an EMBL/GenBank/DDBJ whole genome shotgun (WGS) entry which is preliminary data.</text>
</comment>
<gene>
    <name evidence="2" type="ORF">BFG57_13970</name>
</gene>
<dbReference type="STRING" id="1305675.BFG57_13970"/>
<dbReference type="EMBL" id="MJEH01000018">
    <property type="protein sequence ID" value="OEH93057.1"/>
    <property type="molecule type" value="Genomic_DNA"/>
</dbReference>
<dbReference type="OrthoDB" id="2735096at2"/>
<name>A0A1E5LG50_9BACI</name>
<reference evidence="2 3" key="1">
    <citation type="submission" date="2016-08" db="EMBL/GenBank/DDBJ databases">
        <title>Genome of Bacillus solimangrovi GH2-4.</title>
        <authorList>
            <person name="Lim S."/>
            <person name="Kim B.-C."/>
        </authorList>
    </citation>
    <scope>NUCLEOTIDE SEQUENCE [LARGE SCALE GENOMIC DNA]</scope>
    <source>
        <strain evidence="2 3">GH2-4</strain>
    </source>
</reference>
<dbReference type="Proteomes" id="UP000095209">
    <property type="component" value="Unassembled WGS sequence"/>
</dbReference>
<accession>A0A1E5LG50</accession>
<proteinExistence type="predicted"/>